<gene>
    <name evidence="1" type="ORF">FHR98_001102</name>
</gene>
<dbReference type="EMBL" id="JACHXA010000002">
    <property type="protein sequence ID" value="MBB3064830.1"/>
    <property type="molecule type" value="Genomic_DNA"/>
</dbReference>
<dbReference type="AlphaFoldDB" id="A0A839SSZ0"/>
<dbReference type="RefSeq" id="WP_183415625.1">
    <property type="nucleotide sequence ID" value="NZ_JACHXA010000002.1"/>
</dbReference>
<protein>
    <submittedName>
        <fullName evidence="1">Anti-sigma factor RsiW</fullName>
    </submittedName>
</protein>
<comment type="caution">
    <text evidence="1">The sequence shown here is derived from an EMBL/GenBank/DDBJ whole genome shotgun (WGS) entry which is preliminary data.</text>
</comment>
<reference evidence="1 2" key="1">
    <citation type="submission" date="2020-08" db="EMBL/GenBank/DDBJ databases">
        <title>Genomic Encyclopedia of Type Strains, Phase III (KMG-III): the genomes of soil and plant-associated and newly described type strains.</title>
        <authorList>
            <person name="Whitman W."/>
        </authorList>
    </citation>
    <scope>NUCLEOTIDE SEQUENCE [LARGE SCALE GENOMIC DNA]</scope>
    <source>
        <strain evidence="1 2">CECT 8803</strain>
    </source>
</reference>
<evidence type="ECO:0000313" key="2">
    <source>
        <dbReference type="Proteomes" id="UP000581135"/>
    </source>
</evidence>
<sequence>MTSDDRKDLKEGAALWLAAKEAWREPKQDGSQEQTESLDPLTVAAYLDGALEGDELEAVEGVLARNPALLEEVLALSALEPEAAPVSLTLRAQGLVRAPSIDEAPVKGGMARRFMGWFDPSRWTQTAAWASVAAAMLLAWGLAFELGFSGLEAVAAVDELAARDFLIAPASDETLL</sequence>
<evidence type="ECO:0000313" key="1">
    <source>
        <dbReference type="EMBL" id="MBB3064830.1"/>
    </source>
</evidence>
<accession>A0A839SSZ0</accession>
<dbReference type="Proteomes" id="UP000581135">
    <property type="component" value="Unassembled WGS sequence"/>
</dbReference>
<organism evidence="1 2">
    <name type="scientific">Limibacillus halophilus</name>
    <dbReference type="NCBI Taxonomy" id="1579333"/>
    <lineage>
        <taxon>Bacteria</taxon>
        <taxon>Pseudomonadati</taxon>
        <taxon>Pseudomonadota</taxon>
        <taxon>Alphaproteobacteria</taxon>
        <taxon>Rhodospirillales</taxon>
        <taxon>Rhodovibrionaceae</taxon>
        <taxon>Limibacillus</taxon>
    </lineage>
</organism>
<keyword evidence="2" id="KW-1185">Reference proteome</keyword>
<name>A0A839SSZ0_9PROT</name>
<proteinExistence type="predicted"/>